<organism evidence="2 3">
    <name type="scientific">Nocardia iowensis</name>
    <dbReference type="NCBI Taxonomy" id="204891"/>
    <lineage>
        <taxon>Bacteria</taxon>
        <taxon>Bacillati</taxon>
        <taxon>Actinomycetota</taxon>
        <taxon>Actinomycetes</taxon>
        <taxon>Mycobacteriales</taxon>
        <taxon>Nocardiaceae</taxon>
        <taxon>Nocardia</taxon>
    </lineage>
</organism>
<dbReference type="Proteomes" id="UP000694257">
    <property type="component" value="Chromosome"/>
</dbReference>
<proteinExistence type="predicted"/>
<dbReference type="Pfam" id="PF00196">
    <property type="entry name" value="GerE"/>
    <property type="match status" value="1"/>
</dbReference>
<accession>A0ABX8RYG3</accession>
<sequence length="854" mass="93105">MTVRPSLDTGSLPASTSDFVGRERELAKIAALLLNGTRLITLIGSGGIGKTRLATEAVQRYHRARRVPVYWVRLARLAKDSDASEVEDELAQAIVDADFSGRSAWAALVDTLTRTDAVGRKLQSVLVMDNCEHVLAGAGQLIADLLAAVPHLTVVATSREAIGWVDEQLVAVPSLPREQALALFRARAELTGLPVADDQLELAEAICRHVHNHPLYIRLAAARLLRQPLSRILQDLSGEATDRRLRWSNGPRVGADERHRGIRDVIAWSFDLCRDKERLLFERMSVFAAGYDIDPDDSSPSLLEVGAELAAIEGVCADLDDTGDPAVRIARDEVEDLLERLAAQSLVTVHMSATTVRYSLLESFRVFAQQRLCEREGGQEWVQLTARHRRYYRDKVLEAQANWYSPAEQELLDWARASWGNLHSAIDGSLATPGDAAIGLEIAIGLIALRAPFFRGSLRESRRWAERTLAATRDQESAPLELQITAMALISWISRCQGVHEDADRMLDACVAASLPDAAAGFDWRLTPESELGLPAPVEFACGSELLLVQQDPRAVTVFARSREKFAARGDLGGTAMSELFEALAAGFLGTSAQALDIARRHLDNAAASGAGWAKSWAELAWTIALTKHGDPNEALAVGRTALANQLVMHDQWGALWAIHIRTWTLARMVARAQAEQARLGHAKAWATEIAQLIGGVATLRRKLGVNLANLAPFATETDEAVATARSVLGAADYAVAEREGSLLHPEHDEVARLALGTLVLDELEVDHPVRRHRPSPWHELSVAEQDVAILAAAGWTNTAIAARRGSSFKTVNAQMVSIFQKLMINSRADIAAFVPAERRGDVASAVASRPKQR</sequence>
<reference evidence="2 3" key="1">
    <citation type="submission" date="2021-07" db="EMBL/GenBank/DDBJ databases">
        <title>Whole Genome Sequence of Nocardia Iowensis.</title>
        <authorList>
            <person name="Lamm A."/>
            <person name="Collins-Fairclough A.M."/>
            <person name="Bunk B."/>
            <person name="Sproer C."/>
        </authorList>
    </citation>
    <scope>NUCLEOTIDE SEQUENCE [LARGE SCALE GENOMIC DNA]</scope>
    <source>
        <strain evidence="2 3">NRRL 5646</strain>
    </source>
</reference>
<evidence type="ECO:0000259" key="1">
    <source>
        <dbReference type="PROSITE" id="PS50043"/>
    </source>
</evidence>
<dbReference type="PROSITE" id="PS50043">
    <property type="entry name" value="HTH_LUXR_2"/>
    <property type="match status" value="1"/>
</dbReference>
<evidence type="ECO:0000313" key="2">
    <source>
        <dbReference type="EMBL" id="QXN94705.1"/>
    </source>
</evidence>
<name>A0ABX8RYG3_NOCIO</name>
<protein>
    <submittedName>
        <fullName evidence="2">LuxR C-terminal-related transcriptional regulator</fullName>
    </submittedName>
</protein>
<dbReference type="InterPro" id="IPR000792">
    <property type="entry name" value="Tscrpt_reg_LuxR_C"/>
</dbReference>
<feature type="domain" description="HTH luxR-type" evidence="1">
    <location>
        <begin position="774"/>
        <end position="839"/>
    </location>
</feature>
<dbReference type="SMART" id="SM00421">
    <property type="entry name" value="HTH_LUXR"/>
    <property type="match status" value="1"/>
</dbReference>
<evidence type="ECO:0000313" key="3">
    <source>
        <dbReference type="Proteomes" id="UP000694257"/>
    </source>
</evidence>
<dbReference type="RefSeq" id="WP_218477350.1">
    <property type="nucleotide sequence ID" value="NZ_BAABJN010000004.1"/>
</dbReference>
<dbReference type="Pfam" id="PF13191">
    <property type="entry name" value="AAA_16"/>
    <property type="match status" value="1"/>
</dbReference>
<dbReference type="PANTHER" id="PTHR47691">
    <property type="entry name" value="REGULATOR-RELATED"/>
    <property type="match status" value="1"/>
</dbReference>
<dbReference type="EMBL" id="CP078145">
    <property type="protein sequence ID" value="QXN94705.1"/>
    <property type="molecule type" value="Genomic_DNA"/>
</dbReference>
<dbReference type="InterPro" id="IPR041664">
    <property type="entry name" value="AAA_16"/>
</dbReference>
<keyword evidence="3" id="KW-1185">Reference proteome</keyword>
<gene>
    <name evidence="2" type="ORF">KV110_17600</name>
</gene>
<dbReference type="PANTHER" id="PTHR47691:SF3">
    <property type="entry name" value="HTH-TYPE TRANSCRIPTIONAL REGULATOR RV0890C-RELATED"/>
    <property type="match status" value="1"/>
</dbReference>